<feature type="compositionally biased region" description="Low complexity" evidence="1">
    <location>
        <begin position="57"/>
        <end position="70"/>
    </location>
</feature>
<keyword evidence="5" id="KW-1185">Reference proteome</keyword>
<gene>
    <name evidence="4" type="ORF">NLI96_g2004</name>
</gene>
<feature type="region of interest" description="Disordered" evidence="1">
    <location>
        <begin position="691"/>
        <end position="751"/>
    </location>
</feature>
<evidence type="ECO:0000256" key="2">
    <source>
        <dbReference type="SAM" id="Phobius"/>
    </source>
</evidence>
<dbReference type="Proteomes" id="UP001212997">
    <property type="component" value="Unassembled WGS sequence"/>
</dbReference>
<evidence type="ECO:0000313" key="4">
    <source>
        <dbReference type="EMBL" id="KAJ3489590.1"/>
    </source>
</evidence>
<keyword evidence="2" id="KW-1133">Transmembrane helix</keyword>
<accession>A0AAD5VAZ4</accession>
<comment type="caution">
    <text evidence="4">The sequence shown here is derived from an EMBL/GenBank/DDBJ whole genome shotgun (WGS) entry which is preliminary data.</text>
</comment>
<feature type="transmembrane region" description="Helical" evidence="2">
    <location>
        <begin position="977"/>
        <end position="1001"/>
    </location>
</feature>
<dbReference type="InterPro" id="IPR045122">
    <property type="entry name" value="Csc1-like"/>
</dbReference>
<dbReference type="GO" id="GO:0005227">
    <property type="term" value="F:calcium-activated cation channel activity"/>
    <property type="evidence" value="ECO:0007669"/>
    <property type="project" value="InterPro"/>
</dbReference>
<feature type="region of interest" description="Disordered" evidence="1">
    <location>
        <begin position="16"/>
        <end position="84"/>
    </location>
</feature>
<feature type="transmembrane region" description="Helical" evidence="2">
    <location>
        <begin position="156"/>
        <end position="179"/>
    </location>
</feature>
<keyword evidence="2" id="KW-0812">Transmembrane</keyword>
<feature type="transmembrane region" description="Helical" evidence="2">
    <location>
        <begin position="890"/>
        <end position="916"/>
    </location>
</feature>
<organism evidence="4 5">
    <name type="scientific">Meripilus lineatus</name>
    <dbReference type="NCBI Taxonomy" id="2056292"/>
    <lineage>
        <taxon>Eukaryota</taxon>
        <taxon>Fungi</taxon>
        <taxon>Dikarya</taxon>
        <taxon>Basidiomycota</taxon>
        <taxon>Agaricomycotina</taxon>
        <taxon>Agaricomycetes</taxon>
        <taxon>Polyporales</taxon>
        <taxon>Meripilaceae</taxon>
        <taxon>Meripilus</taxon>
    </lineage>
</organism>
<feature type="compositionally biased region" description="Basic and acidic residues" evidence="1">
    <location>
        <begin position="16"/>
        <end position="26"/>
    </location>
</feature>
<feature type="compositionally biased region" description="Polar residues" evidence="1">
    <location>
        <begin position="71"/>
        <end position="82"/>
    </location>
</feature>
<dbReference type="PANTHER" id="PTHR13018:SF5">
    <property type="entry name" value="RE44586P"/>
    <property type="match status" value="1"/>
</dbReference>
<proteinExistence type="predicted"/>
<dbReference type="InterPro" id="IPR003864">
    <property type="entry name" value="CSC1/OSCA1-like_7TM"/>
</dbReference>
<evidence type="ECO:0000256" key="1">
    <source>
        <dbReference type="SAM" id="MobiDB-lite"/>
    </source>
</evidence>
<feature type="transmembrane region" description="Helical" evidence="2">
    <location>
        <begin position="340"/>
        <end position="360"/>
    </location>
</feature>
<feature type="domain" description="CSC1/OSCA1-like 7TM region" evidence="3">
    <location>
        <begin position="846"/>
        <end position="1110"/>
    </location>
</feature>
<feature type="transmembrane region" description="Helical" evidence="2">
    <location>
        <begin position="937"/>
        <end position="965"/>
    </location>
</feature>
<reference evidence="4" key="1">
    <citation type="submission" date="2022-07" db="EMBL/GenBank/DDBJ databases">
        <title>Genome Sequence of Physisporinus lineatus.</title>
        <authorList>
            <person name="Buettner E."/>
        </authorList>
    </citation>
    <scope>NUCLEOTIDE SEQUENCE</scope>
    <source>
        <strain evidence="4">VT162</strain>
    </source>
</reference>
<keyword evidence="2" id="KW-0472">Membrane</keyword>
<feature type="transmembrane region" description="Helical" evidence="2">
    <location>
        <begin position="250"/>
        <end position="273"/>
    </location>
</feature>
<evidence type="ECO:0000313" key="5">
    <source>
        <dbReference type="Proteomes" id="UP001212997"/>
    </source>
</evidence>
<protein>
    <recommendedName>
        <fullName evidence="3">CSC1/OSCA1-like 7TM region domain-containing protein</fullName>
    </recommendedName>
</protein>
<feature type="transmembrane region" description="Helical" evidence="2">
    <location>
        <begin position="1093"/>
        <end position="1114"/>
    </location>
</feature>
<feature type="compositionally biased region" description="Basic and acidic residues" evidence="1">
    <location>
        <begin position="715"/>
        <end position="725"/>
    </location>
</feature>
<dbReference type="GO" id="GO:0005886">
    <property type="term" value="C:plasma membrane"/>
    <property type="evidence" value="ECO:0007669"/>
    <property type="project" value="TreeGrafter"/>
</dbReference>
<sequence>MTTDATPTVIHLTKLLERNDLTDHNDVPGGSPTSPPSTPSDPYSSATPTTIPPSSPAIPSSIPDTIPSTSQNSPPISSQTFLSGPSSSASFSGSGVVFTSRFPVTTITGPSTTFTSFGQSIITSSPTSSFPAAQTLGSSLQVNPVCIGDGLDSSSIALLSTVLVPSFIGLLLWLLFAILRPRYRQVYGLREWFVQPSLRPRPLSRSLWAFLFPHVPLVPSVPSDVSDAGTSPSRDAELFPSDEALSQRTLWLCLIIVAIWSVIGAAGMLPLYIVSTPCLAESAAPSRFTGVYSTLQDISLLRLLQLLDSGNVTTVNLVTPLIAREIVNGKELSPDVRTRIIIVTALAIALGVIPVLWKLLREFNKLVAYRNRWIEVKCQGQEMGWLSARDAPGFTGWGEKRLKDFIMKAGLSASLDSTTDIRNGNRGTTRRRRAVQEWSNEEKANLEIDVQTLFSVGDTTQLALLIDERDEILENLEIAETKYISSFKLSTPDPSIADFVPIPPPKDDFPTKPHISRPRPLGGSQRRRRRGRNPAFGSSSLPPTSFVMPSQYYKLRGVQGVNGGQFTDPEGGDFSQAGAAGPSLTDSFNQRVVGSRFQEVNRNSVAYGRLPIGSQVMVERNGEHVPVNADTPVPATALYGPNGGHSSWDTSAFSEGLQAHNWYDPHQGPATILEEGDVTEEEEWVDVLSEAPEAFEHGEEYDEQTLRRRPRPPRMKNDDSRRETFPLRNKGPASEEEQPPPHLRVQSRGPFVRPLSGLDHDDLGGIYSDITIWRQKLKSINAEISDVQREGYNDIAEGANVKGWLMVGRGLRFVPGIQLIEGRAKEDIRWDELQNEGGPLRLTSYWTIVITTGILLGIGLTAVAGLSIATAPDISHYFPFFGPLTTGRTIGSGIATGLAAVAAATLFVSIGMWVVNHTGLLTTKVSISGSQLVVFKTTFYMLSGIGAIWLFTIGSVLFSIGAFSFSERESETVANGAIYMSAFAFMLIISVAIAFPAVLLLQPARLWRVRREEKDAITPRQRFRAVYPRPYNPSFAVGCCTLAVLLASAFTLIFPLVGPAACVLLALTLIAHRFLIGYVYGRTHSQTGGILQIWLLKRLGTILAFQPLVLGLIFLSRRLWIQGGVLCGVALFVAVFVEIYCTWKTRMPGRSSLSKITIDSLETFARSAKPSSSPDSDEESTSLVSSGRNTRARGSFASILEMMSLTLAVSPSSSHARGPVPLVTETLDDLTATERAARTHPDAPPHLPPLSFADHAEEMAGILYAPELLAPPPVIWLPNDVGGIGRSEAFDLQRYHNLRVTLDVRATEDVLPFRPSSPHARRPRNIS</sequence>
<evidence type="ECO:0000259" key="3">
    <source>
        <dbReference type="Pfam" id="PF02714"/>
    </source>
</evidence>
<dbReference type="Pfam" id="PF02714">
    <property type="entry name" value="RSN1_7TM"/>
    <property type="match status" value="1"/>
</dbReference>
<dbReference type="PANTHER" id="PTHR13018">
    <property type="entry name" value="PROBABLE MEMBRANE PROTEIN DUF221-RELATED"/>
    <property type="match status" value="1"/>
</dbReference>
<feature type="transmembrane region" description="Helical" evidence="2">
    <location>
        <begin position="1063"/>
        <end position="1081"/>
    </location>
</feature>
<feature type="transmembrane region" description="Helical" evidence="2">
    <location>
        <begin position="1034"/>
        <end position="1057"/>
    </location>
</feature>
<feature type="region of interest" description="Disordered" evidence="1">
    <location>
        <begin position="1167"/>
        <end position="1189"/>
    </location>
</feature>
<name>A0AAD5VAZ4_9APHY</name>
<feature type="transmembrane region" description="Helical" evidence="2">
    <location>
        <begin position="845"/>
        <end position="870"/>
    </location>
</feature>
<feature type="region of interest" description="Disordered" evidence="1">
    <location>
        <begin position="497"/>
        <end position="543"/>
    </location>
</feature>
<feature type="compositionally biased region" description="Low complexity" evidence="1">
    <location>
        <begin position="40"/>
        <end position="49"/>
    </location>
</feature>
<dbReference type="EMBL" id="JANAWD010000042">
    <property type="protein sequence ID" value="KAJ3489590.1"/>
    <property type="molecule type" value="Genomic_DNA"/>
</dbReference>
<feature type="transmembrane region" description="Helical" evidence="2">
    <location>
        <begin position="1120"/>
        <end position="1141"/>
    </location>
</feature>